<feature type="domain" description="DNA-binding protein H-NS-like C-terminal" evidence="2">
    <location>
        <begin position="75"/>
        <end position="118"/>
    </location>
</feature>
<dbReference type="InterPro" id="IPR037150">
    <property type="entry name" value="H-NS_C_dom_sf"/>
</dbReference>
<dbReference type="SMART" id="SM00528">
    <property type="entry name" value="HNS"/>
    <property type="match status" value="1"/>
</dbReference>
<gene>
    <name evidence="3" type="ORF">I5803_10160</name>
</gene>
<sequence>MEQKATYAALKGQIAKLQKDADELLKTERVAVINRIKEAVTVYALTARDLGLGKQLRKPRRKKNLEAAGQETPAKVARKPRPAKFSDGKGNEWSGRGEQPEWVKGALGAGQTLNDLKRKPAK</sequence>
<dbReference type="GO" id="GO:0003677">
    <property type="term" value="F:DNA binding"/>
    <property type="evidence" value="ECO:0007669"/>
    <property type="project" value="InterPro"/>
</dbReference>
<dbReference type="AlphaFoldDB" id="A0A931MHP3"/>
<evidence type="ECO:0000313" key="3">
    <source>
        <dbReference type="EMBL" id="MBG9388385.1"/>
    </source>
</evidence>
<evidence type="ECO:0000259" key="2">
    <source>
        <dbReference type="SMART" id="SM00528"/>
    </source>
</evidence>
<evidence type="ECO:0000256" key="1">
    <source>
        <dbReference type="SAM" id="MobiDB-lite"/>
    </source>
</evidence>
<dbReference type="Gene3D" id="4.10.430.10">
    <property type="entry name" value="Histone-like protein H-NS, C-terminal domain"/>
    <property type="match status" value="1"/>
</dbReference>
<dbReference type="RefSeq" id="WP_196986252.1">
    <property type="nucleotide sequence ID" value="NZ_JADWYS010000001.1"/>
</dbReference>
<comment type="caution">
    <text evidence="3">The sequence shown here is derived from an EMBL/GenBank/DDBJ whole genome shotgun (WGS) entry which is preliminary data.</text>
</comment>
<keyword evidence="4" id="KW-1185">Reference proteome</keyword>
<organism evidence="3 4">
    <name type="scientific">Caenimonas aquaedulcis</name>
    <dbReference type="NCBI Taxonomy" id="2793270"/>
    <lineage>
        <taxon>Bacteria</taxon>
        <taxon>Pseudomonadati</taxon>
        <taxon>Pseudomonadota</taxon>
        <taxon>Betaproteobacteria</taxon>
        <taxon>Burkholderiales</taxon>
        <taxon>Comamonadaceae</taxon>
        <taxon>Caenimonas</taxon>
    </lineage>
</organism>
<dbReference type="EMBL" id="JADWYS010000001">
    <property type="protein sequence ID" value="MBG9388385.1"/>
    <property type="molecule type" value="Genomic_DNA"/>
</dbReference>
<feature type="region of interest" description="Disordered" evidence="1">
    <location>
        <begin position="55"/>
        <end position="122"/>
    </location>
</feature>
<evidence type="ECO:0000313" key="4">
    <source>
        <dbReference type="Proteomes" id="UP000651050"/>
    </source>
</evidence>
<dbReference type="SUPFAM" id="SSF81273">
    <property type="entry name" value="H-NS histone-like proteins"/>
    <property type="match status" value="1"/>
</dbReference>
<dbReference type="Proteomes" id="UP000651050">
    <property type="component" value="Unassembled WGS sequence"/>
</dbReference>
<protein>
    <submittedName>
        <fullName evidence="3">H-NS histone family protein</fullName>
    </submittedName>
</protein>
<name>A0A931MHP3_9BURK</name>
<reference evidence="3" key="1">
    <citation type="submission" date="2020-11" db="EMBL/GenBank/DDBJ databases">
        <title>Bacterial whole genome sequence for Caenimonas sp. DR4.4.</title>
        <authorList>
            <person name="Le V."/>
            <person name="Ko S.-R."/>
            <person name="Ahn C.-Y."/>
            <person name="Oh H.-M."/>
        </authorList>
    </citation>
    <scope>NUCLEOTIDE SEQUENCE</scope>
    <source>
        <strain evidence="3">DR4.4</strain>
    </source>
</reference>
<dbReference type="Pfam" id="PF00816">
    <property type="entry name" value="Histone_HNS"/>
    <property type="match status" value="1"/>
</dbReference>
<dbReference type="InterPro" id="IPR027444">
    <property type="entry name" value="H-NS_C_dom"/>
</dbReference>
<accession>A0A931MHP3</accession>
<proteinExistence type="predicted"/>